<feature type="domain" description="EGF-like" evidence="18">
    <location>
        <begin position="559"/>
        <end position="595"/>
    </location>
</feature>
<evidence type="ECO:0000259" key="19">
    <source>
        <dbReference type="PROSITE" id="PS50240"/>
    </source>
</evidence>
<dbReference type="PROSITE" id="PS00135">
    <property type="entry name" value="TRYPSIN_SER"/>
    <property type="match status" value="1"/>
</dbReference>
<dbReference type="InterPro" id="IPR018114">
    <property type="entry name" value="TRYPSIN_HIS"/>
</dbReference>
<dbReference type="InterPro" id="IPR043504">
    <property type="entry name" value="Peptidase_S1_PA_chymotrypsin"/>
</dbReference>
<dbReference type="PRINTS" id="PR00001">
    <property type="entry name" value="GLABLOOD"/>
</dbReference>
<name>A0A9Y4KMC7_9TELE</name>
<dbReference type="InterPro" id="IPR000152">
    <property type="entry name" value="EGF-type_Asp/Asn_hydroxyl_site"/>
</dbReference>
<keyword evidence="8" id="KW-0732">Signal</keyword>
<evidence type="ECO:0000256" key="8">
    <source>
        <dbReference type="ARBA" id="ARBA00022729"/>
    </source>
</evidence>
<dbReference type="FunFam" id="2.10.25.10:FF:000122">
    <property type="entry name" value="Protein crumbs homolog 2"/>
    <property type="match status" value="1"/>
</dbReference>
<dbReference type="CDD" id="cd00190">
    <property type="entry name" value="Tryp_SPc"/>
    <property type="match status" value="1"/>
</dbReference>
<comment type="subcellular location">
    <subcellularLocation>
        <location evidence="2">Secreted</location>
    </subcellularLocation>
</comment>
<keyword evidence="4" id="KW-0301">Gamma-carboxyglutamic acid</keyword>
<dbReference type="GeneID" id="103366570"/>
<dbReference type="InterPro" id="IPR001254">
    <property type="entry name" value="Trypsin_dom"/>
</dbReference>
<dbReference type="SMART" id="SM00179">
    <property type="entry name" value="EGF_CA"/>
    <property type="match status" value="3"/>
</dbReference>
<dbReference type="PROSITE" id="PS50240">
    <property type="entry name" value="TRYPSIN_DOM"/>
    <property type="match status" value="2"/>
</dbReference>
<dbReference type="Pfam" id="PF00594">
    <property type="entry name" value="Gla"/>
    <property type="match status" value="2"/>
</dbReference>
<evidence type="ECO:0000256" key="5">
    <source>
        <dbReference type="ARBA" id="ARBA00022525"/>
    </source>
</evidence>
<dbReference type="Gene3D" id="4.10.740.10">
    <property type="entry name" value="Coagulation Factor IX"/>
    <property type="match status" value="2"/>
</dbReference>
<keyword evidence="21" id="KW-1185">Reference proteome</keyword>
<dbReference type="SMART" id="SM00020">
    <property type="entry name" value="Tryp_SPc"/>
    <property type="match status" value="2"/>
</dbReference>
<keyword evidence="15" id="KW-0720">Serine protease</keyword>
<evidence type="ECO:0000313" key="21">
    <source>
        <dbReference type="Proteomes" id="UP000694891"/>
    </source>
</evidence>
<dbReference type="PRINTS" id="PR00722">
    <property type="entry name" value="CHYMOTRYPSIN"/>
</dbReference>
<evidence type="ECO:0000256" key="17">
    <source>
        <dbReference type="SAM" id="Phobius"/>
    </source>
</evidence>
<organism evidence="21 22">
    <name type="scientific">Stegastes partitus</name>
    <name type="common">bicolor damselfish</name>
    <dbReference type="NCBI Taxonomy" id="144197"/>
    <lineage>
        <taxon>Eukaryota</taxon>
        <taxon>Metazoa</taxon>
        <taxon>Chordata</taxon>
        <taxon>Craniata</taxon>
        <taxon>Vertebrata</taxon>
        <taxon>Euteleostomi</taxon>
        <taxon>Actinopterygii</taxon>
        <taxon>Neopterygii</taxon>
        <taxon>Teleostei</taxon>
        <taxon>Neoteleostei</taxon>
        <taxon>Acanthomorphata</taxon>
        <taxon>Ovalentaria</taxon>
        <taxon>Pomacentridae</taxon>
        <taxon>Stegastes</taxon>
    </lineage>
</organism>
<keyword evidence="17" id="KW-0472">Membrane</keyword>
<feature type="disulfide bond" evidence="14">
    <location>
        <begin position="77"/>
        <end position="86"/>
    </location>
</feature>
<dbReference type="InterPro" id="IPR033116">
    <property type="entry name" value="TRYPSIN_SER"/>
</dbReference>
<evidence type="ECO:0000256" key="1">
    <source>
        <dbReference type="ARBA" id="ARBA00001239"/>
    </source>
</evidence>
<dbReference type="InterPro" id="IPR001314">
    <property type="entry name" value="Peptidase_S1A"/>
</dbReference>
<dbReference type="GO" id="GO:0005615">
    <property type="term" value="C:extracellular space"/>
    <property type="evidence" value="ECO:0007669"/>
    <property type="project" value="TreeGrafter"/>
</dbReference>
<evidence type="ECO:0000256" key="11">
    <source>
        <dbReference type="ARBA" id="ARBA00022837"/>
    </source>
</evidence>
<keyword evidence="6 14" id="KW-0245">EGF-like domain</keyword>
<dbReference type="RefSeq" id="XP_008292561.1">
    <property type="nucleotide sequence ID" value="XM_008294339.1"/>
</dbReference>
<comment type="caution">
    <text evidence="14">Lacks conserved residue(s) required for the propagation of feature annotation.</text>
</comment>
<evidence type="ECO:0000256" key="6">
    <source>
        <dbReference type="ARBA" id="ARBA00022536"/>
    </source>
</evidence>
<accession>A0A9Y4KMC7</accession>
<dbReference type="InterPro" id="IPR001881">
    <property type="entry name" value="EGF-like_Ca-bd_dom"/>
</dbReference>
<evidence type="ECO:0000256" key="14">
    <source>
        <dbReference type="PROSITE-ProRule" id="PRU00076"/>
    </source>
</evidence>
<dbReference type="Pfam" id="PF00008">
    <property type="entry name" value="EGF"/>
    <property type="match status" value="1"/>
</dbReference>
<evidence type="ECO:0000256" key="13">
    <source>
        <dbReference type="ARBA" id="ARBA00023180"/>
    </source>
</evidence>
<evidence type="ECO:0000256" key="9">
    <source>
        <dbReference type="ARBA" id="ARBA00022737"/>
    </source>
</evidence>
<dbReference type="Pfam" id="PF12662">
    <property type="entry name" value="cEGF"/>
    <property type="match status" value="1"/>
</dbReference>
<dbReference type="GO" id="GO:0004252">
    <property type="term" value="F:serine-type endopeptidase activity"/>
    <property type="evidence" value="ECO:0007669"/>
    <property type="project" value="UniProtKB-EC"/>
</dbReference>
<dbReference type="PROSITE" id="PS01187">
    <property type="entry name" value="EGF_CA"/>
    <property type="match status" value="1"/>
</dbReference>
<evidence type="ECO:0000256" key="10">
    <source>
        <dbReference type="ARBA" id="ARBA00022801"/>
    </source>
</evidence>
<gene>
    <name evidence="22" type="primary">LOC103366570</name>
</gene>
<feature type="domain" description="Peptidase S1" evidence="19">
    <location>
        <begin position="664"/>
        <end position="980"/>
    </location>
</feature>
<dbReference type="SUPFAM" id="SSF50494">
    <property type="entry name" value="Trypsin-like serine proteases"/>
    <property type="match status" value="2"/>
</dbReference>
<evidence type="ECO:0000313" key="22">
    <source>
        <dbReference type="RefSeq" id="XP_008292561.1"/>
    </source>
</evidence>
<evidence type="ECO:0000259" key="20">
    <source>
        <dbReference type="PROSITE" id="PS50998"/>
    </source>
</evidence>
<dbReference type="FunFam" id="2.40.10.10:FF:000013">
    <property type="entry name" value="Coagulation factor X"/>
    <property type="match status" value="1"/>
</dbReference>
<dbReference type="InterPro" id="IPR017857">
    <property type="entry name" value="Coagulation_fac-like_Gla_dom"/>
</dbReference>
<dbReference type="SMART" id="SM00181">
    <property type="entry name" value="EGF"/>
    <property type="match status" value="4"/>
</dbReference>
<dbReference type="InterPro" id="IPR035972">
    <property type="entry name" value="GLA-like_dom_SF"/>
</dbReference>
<keyword evidence="9" id="KW-0677">Repeat</keyword>
<dbReference type="InterPro" id="IPR018097">
    <property type="entry name" value="EGF_Ca-bd_CS"/>
</dbReference>
<evidence type="ECO:0000256" key="16">
    <source>
        <dbReference type="SAM" id="MobiDB-lite"/>
    </source>
</evidence>
<dbReference type="InterPro" id="IPR000742">
    <property type="entry name" value="EGF"/>
</dbReference>
<sequence length="997" mass="110622">MRPRRANSFLEELKQGNMERECMEERCDWEEAREIFENKEKTNDFWAKYVDGDACYSGPCVHDGQCKDGIGTYTCYCQEGYQGFNCEIVIPELCENKNGGCEHFCNVVGGSVQCSCADGYFLGLDDKSCNSNEKFKCGALITENARRVFRYERTNMTTANTTDLNVTVNATEQRDVLDLLSTAENSSNSLPRIIEQQIISQMAGMTRIVNGEDCPPGECPWQALLLNEDDQGFCGGTILNEYIILTAAHCMNQSRYIYVKLGEFDTLEDHGNEVAHTVETIVTHNRYQPNTYHNDIALIKLATPIKFSRYILPACLPEQDFAEKVLMRQPDGMVSGFGRLGEGRQASTILQRLTVPYVDRQTCLESTPLRISTRMFCAGYDAIAKDACQGDSGGPHVTSYRGTYFVTGIVSWGEGCARRGKYGVYTQVSKFIRWIREGINKLVPKDKSGARRKRHRGAIKRLFLLNVVSVTAVGIMAALLLAISLLRCFLQVHGDVFRGQPEAVGGFLRSKRANQFLLEEILQGNLERECYEELCSYEEAREYFEDTSRTIKFWTVYYDGDQCEPNPCLHGGNCTDRVGGFSCSCSAPYHGLLCQLGPLGELGDAGPPFVAPQFTQPEVSKCPTGGPAACHQLCTASFHAFRCSCMSGFKLQSDGRSCEPEAQFPCGRLPDAASACHHGDCPWQVSLRSSRGAELCGGVVLGRRSVLTTSRCLILNSGSDPTPSDFLVLAGNRKVLLPVRALFLHDRFRVDRHDNDLALLQLDRPLPFGPALIHLCLPTKDFGENILMHPGRTGIAKRWNQNQDQNQNQDLVYMTLDECRSQLNVSHPLSNKMFCMKRQNQTSGNQKRTHQSLNESLWNQNRGPSGPHVPLGNWDETQSPSGPLGNRRQIRIQNRTQNAHNGSQSVGVPVKVQNQEASSAGESRSGVSGGSCDSLLPGTPVATVEQGTAFLTGLLMSSSSGGSVFTKLSRYLNWIRPRLEAAEHHMTSQVSQYPEAH</sequence>
<evidence type="ECO:0000256" key="7">
    <source>
        <dbReference type="ARBA" id="ARBA00022670"/>
    </source>
</evidence>
<dbReference type="GO" id="GO:0006508">
    <property type="term" value="P:proteolysis"/>
    <property type="evidence" value="ECO:0007669"/>
    <property type="project" value="UniProtKB-KW"/>
</dbReference>
<dbReference type="InterPro" id="IPR026823">
    <property type="entry name" value="cEGF"/>
</dbReference>
<feature type="domain" description="Gla" evidence="20">
    <location>
        <begin position="513"/>
        <end position="559"/>
    </location>
</feature>
<keyword evidence="13" id="KW-0325">Glycoprotein</keyword>
<dbReference type="Pfam" id="PF00089">
    <property type="entry name" value="Trypsin"/>
    <property type="match status" value="2"/>
</dbReference>
<evidence type="ECO:0000256" key="2">
    <source>
        <dbReference type="ARBA" id="ARBA00004613"/>
    </source>
</evidence>
<dbReference type="Proteomes" id="UP000694891">
    <property type="component" value="Unplaced"/>
</dbReference>
<evidence type="ECO:0000256" key="3">
    <source>
        <dbReference type="ARBA" id="ARBA00012181"/>
    </source>
</evidence>
<dbReference type="PROSITE" id="PS00022">
    <property type="entry name" value="EGF_1"/>
    <property type="match status" value="2"/>
</dbReference>
<keyword evidence="11" id="KW-0106">Calcium</keyword>
<comment type="catalytic activity">
    <reaction evidence="1">
        <text>Selective cleavage of Arg-|-Thr and then Arg-|-Ile bonds in prothrombin to form thrombin.</text>
        <dbReference type="EC" id="3.4.21.6"/>
    </reaction>
</comment>
<dbReference type="PANTHER" id="PTHR24278">
    <property type="entry name" value="COAGULATION FACTOR"/>
    <property type="match status" value="1"/>
</dbReference>
<keyword evidence="17" id="KW-0812">Transmembrane</keyword>
<dbReference type="FunFam" id="4.10.740.10:FF:000001">
    <property type="entry name" value="vitamin K-dependent protein S"/>
    <property type="match status" value="2"/>
</dbReference>
<proteinExistence type="predicted"/>
<dbReference type="SUPFAM" id="SSF57196">
    <property type="entry name" value="EGF/Laminin"/>
    <property type="match status" value="2"/>
</dbReference>
<feature type="domain" description="EGF-like" evidence="18">
    <location>
        <begin position="51"/>
        <end position="87"/>
    </location>
</feature>
<dbReference type="SMART" id="SM00069">
    <property type="entry name" value="GLA"/>
    <property type="match status" value="2"/>
</dbReference>
<dbReference type="Gene3D" id="2.40.10.10">
    <property type="entry name" value="Trypsin-like serine proteases"/>
    <property type="match status" value="3"/>
</dbReference>
<evidence type="ECO:0000256" key="15">
    <source>
        <dbReference type="RuleBase" id="RU363034"/>
    </source>
</evidence>
<feature type="transmembrane region" description="Helical" evidence="17">
    <location>
        <begin position="462"/>
        <end position="486"/>
    </location>
</feature>
<feature type="domain" description="Peptidase S1" evidence="19">
    <location>
        <begin position="208"/>
        <end position="440"/>
    </location>
</feature>
<dbReference type="Pfam" id="PF14670">
    <property type="entry name" value="FXa_inhibition"/>
    <property type="match status" value="1"/>
</dbReference>
<dbReference type="InterPro" id="IPR000294">
    <property type="entry name" value="GLA_domain"/>
</dbReference>
<keyword evidence="12 14" id="KW-1015">Disulfide bond</keyword>
<evidence type="ECO:0000256" key="4">
    <source>
        <dbReference type="ARBA" id="ARBA00022479"/>
    </source>
</evidence>
<dbReference type="CDD" id="cd00054">
    <property type="entry name" value="EGF_CA"/>
    <property type="match status" value="2"/>
</dbReference>
<protein>
    <recommendedName>
        <fullName evidence="3">coagulation factor Xa</fullName>
        <ecNumber evidence="3">3.4.21.6</ecNumber>
    </recommendedName>
</protein>
<dbReference type="PROSITE" id="PS00011">
    <property type="entry name" value="GLA_1"/>
    <property type="match status" value="2"/>
</dbReference>
<dbReference type="FunFam" id="2.10.25.10:FF:000162">
    <property type="entry name" value="Coagulation factor X (Predicted)"/>
    <property type="match status" value="1"/>
</dbReference>
<dbReference type="InterPro" id="IPR009003">
    <property type="entry name" value="Peptidase_S1_PA"/>
</dbReference>
<evidence type="ECO:0000256" key="12">
    <source>
        <dbReference type="ARBA" id="ARBA00023157"/>
    </source>
</evidence>
<dbReference type="EC" id="3.4.21.6" evidence="3"/>
<dbReference type="Gene3D" id="2.10.25.10">
    <property type="entry name" value="Laminin"/>
    <property type="match status" value="4"/>
</dbReference>
<keyword evidence="7 15" id="KW-0645">Protease</keyword>
<evidence type="ECO:0000259" key="18">
    <source>
        <dbReference type="PROSITE" id="PS50026"/>
    </source>
</evidence>
<feature type="disulfide bond" evidence="14">
    <location>
        <begin position="585"/>
        <end position="594"/>
    </location>
</feature>
<dbReference type="PROSITE" id="PS50998">
    <property type="entry name" value="GLA_2"/>
    <property type="match status" value="2"/>
</dbReference>
<dbReference type="PROSITE" id="PS00134">
    <property type="entry name" value="TRYPSIN_HIS"/>
    <property type="match status" value="1"/>
</dbReference>
<dbReference type="PANTHER" id="PTHR24278:SF28">
    <property type="entry name" value="COAGULATION FACTOR X"/>
    <property type="match status" value="1"/>
</dbReference>
<keyword evidence="17" id="KW-1133">Transmembrane helix</keyword>
<feature type="region of interest" description="Disordered" evidence="16">
    <location>
        <begin position="857"/>
        <end position="886"/>
    </location>
</feature>
<dbReference type="PROSITE" id="PS50026">
    <property type="entry name" value="EGF_3"/>
    <property type="match status" value="2"/>
</dbReference>
<dbReference type="PROSITE" id="PS00010">
    <property type="entry name" value="ASX_HYDROXYL"/>
    <property type="match status" value="2"/>
</dbReference>
<dbReference type="InterPro" id="IPR050442">
    <property type="entry name" value="Peptidase_S1_coag_factors"/>
</dbReference>
<feature type="domain" description="Gla" evidence="20">
    <location>
        <begin position="5"/>
        <end position="51"/>
    </location>
</feature>
<dbReference type="AlphaFoldDB" id="A0A9Y4KMC7"/>
<dbReference type="PROSITE" id="PS01186">
    <property type="entry name" value="EGF_2"/>
    <property type="match status" value="2"/>
</dbReference>
<keyword evidence="5" id="KW-0964">Secreted</keyword>
<dbReference type="SUPFAM" id="SSF57630">
    <property type="entry name" value="GLA-domain"/>
    <property type="match status" value="2"/>
</dbReference>
<keyword evidence="10 15" id="KW-0378">Hydrolase</keyword>
<dbReference type="GO" id="GO:0005509">
    <property type="term" value="F:calcium ion binding"/>
    <property type="evidence" value="ECO:0007669"/>
    <property type="project" value="InterPro"/>
</dbReference>
<reference evidence="22" key="1">
    <citation type="submission" date="2025-08" db="UniProtKB">
        <authorList>
            <consortium name="RefSeq"/>
        </authorList>
    </citation>
    <scope>IDENTIFICATION</scope>
</reference>